<gene>
    <name evidence="2" type="ORF">ERS007739_03745</name>
</gene>
<accession>A0A916LEG6</accession>
<keyword evidence="1" id="KW-0732">Signal</keyword>
<reference evidence="3" key="1">
    <citation type="submission" date="2015-03" db="EMBL/GenBank/DDBJ databases">
        <authorList>
            <consortium name="Pathogen Informatics"/>
        </authorList>
    </citation>
    <scope>NUCLEOTIDE SEQUENCE [LARGE SCALE GENOMIC DNA]</scope>
    <source>
        <strain evidence="3">N09902308</strain>
    </source>
</reference>
<feature type="signal peptide" evidence="1">
    <location>
        <begin position="1"/>
        <end position="22"/>
    </location>
</feature>
<dbReference type="Proteomes" id="UP000039021">
    <property type="component" value="Unassembled WGS sequence"/>
</dbReference>
<sequence length="140" mass="14554">MRPHRALYRAMSALTASQAARACTAVMSFGSPGIGEGGSCFQLRSTAWICGFSLWGTGVGSDGAIGGSWKPTVLRGAVAVAILAATSCSTPMSCVARWRISPANACAWAWRAACSAKVRLVRVSVTERSSSTLKPALWAS</sequence>
<comment type="caution">
    <text evidence="2">The sequence shown here is derived from an EMBL/GenBank/DDBJ whole genome shotgun (WGS) entry which is preliminary data.</text>
</comment>
<feature type="chain" id="PRO_5037064698" description="Secreted protein" evidence="1">
    <location>
        <begin position="23"/>
        <end position="140"/>
    </location>
</feature>
<proteinExistence type="predicted"/>
<protein>
    <recommendedName>
        <fullName evidence="4">Secreted protein</fullName>
    </recommendedName>
</protein>
<evidence type="ECO:0000313" key="2">
    <source>
        <dbReference type="EMBL" id="COZ43112.1"/>
    </source>
</evidence>
<evidence type="ECO:0008006" key="4">
    <source>
        <dbReference type="Google" id="ProtNLM"/>
    </source>
</evidence>
<evidence type="ECO:0000256" key="1">
    <source>
        <dbReference type="SAM" id="SignalP"/>
    </source>
</evidence>
<name>A0A916LEG6_MYCTX</name>
<dbReference type="AlphaFoldDB" id="A0A916LEG6"/>
<dbReference type="EMBL" id="CSBK01002039">
    <property type="protein sequence ID" value="COZ43112.1"/>
    <property type="molecule type" value="Genomic_DNA"/>
</dbReference>
<organism evidence="2 3">
    <name type="scientific">Mycobacterium tuberculosis</name>
    <dbReference type="NCBI Taxonomy" id="1773"/>
    <lineage>
        <taxon>Bacteria</taxon>
        <taxon>Bacillati</taxon>
        <taxon>Actinomycetota</taxon>
        <taxon>Actinomycetes</taxon>
        <taxon>Mycobacteriales</taxon>
        <taxon>Mycobacteriaceae</taxon>
        <taxon>Mycobacterium</taxon>
        <taxon>Mycobacterium tuberculosis complex</taxon>
    </lineage>
</organism>
<evidence type="ECO:0000313" key="3">
    <source>
        <dbReference type="Proteomes" id="UP000039021"/>
    </source>
</evidence>